<dbReference type="SUPFAM" id="SSF54285">
    <property type="entry name" value="MoaD/ThiS"/>
    <property type="match status" value="1"/>
</dbReference>
<proteinExistence type="predicted"/>
<dbReference type="PANTHER" id="PTHR34472:SF1">
    <property type="entry name" value="SULFUR CARRIER PROTEIN THIS"/>
    <property type="match status" value="1"/>
</dbReference>
<accession>A0A7C4EMH2</accession>
<dbReference type="AlphaFoldDB" id="A0A7C4EMH2"/>
<name>A0A7C4EMH2_9BACT</name>
<organism evidence="1">
    <name type="scientific">Fundidesulfovibrio putealis</name>
    <dbReference type="NCBI Taxonomy" id="270496"/>
    <lineage>
        <taxon>Bacteria</taxon>
        <taxon>Pseudomonadati</taxon>
        <taxon>Thermodesulfobacteriota</taxon>
        <taxon>Desulfovibrionia</taxon>
        <taxon>Desulfovibrionales</taxon>
        <taxon>Desulfovibrionaceae</taxon>
        <taxon>Fundidesulfovibrio</taxon>
    </lineage>
</organism>
<reference evidence="1" key="1">
    <citation type="journal article" date="2020" name="mSystems">
        <title>Genome- and Community-Level Interaction Insights into Carbon Utilization and Element Cycling Functions of Hydrothermarchaeota in Hydrothermal Sediment.</title>
        <authorList>
            <person name="Zhou Z."/>
            <person name="Liu Y."/>
            <person name="Xu W."/>
            <person name="Pan J."/>
            <person name="Luo Z.H."/>
            <person name="Li M."/>
        </authorList>
    </citation>
    <scope>NUCLEOTIDE SEQUENCE [LARGE SCALE GENOMIC DNA]</scope>
    <source>
        <strain evidence="1">SpSt-413</strain>
    </source>
</reference>
<sequence length="66" mass="6855">MLCIVNGKQATLPDAATVAGYVSSLGLDPRAVIVELNESIVPRDAWDATALKEGDRLEIVAFVGGG</sequence>
<dbReference type="CDD" id="cd00565">
    <property type="entry name" value="Ubl_ThiS"/>
    <property type="match status" value="1"/>
</dbReference>
<dbReference type="InterPro" id="IPR016155">
    <property type="entry name" value="Mopterin_synth/thiamin_S_b"/>
</dbReference>
<dbReference type="Gene3D" id="3.10.20.30">
    <property type="match status" value="1"/>
</dbReference>
<dbReference type="PANTHER" id="PTHR34472">
    <property type="entry name" value="SULFUR CARRIER PROTEIN THIS"/>
    <property type="match status" value="1"/>
</dbReference>
<dbReference type="InterPro" id="IPR003749">
    <property type="entry name" value="ThiS/MoaD-like"/>
</dbReference>
<dbReference type="EMBL" id="DSRP01000514">
    <property type="protein sequence ID" value="HGG92774.1"/>
    <property type="molecule type" value="Genomic_DNA"/>
</dbReference>
<dbReference type="NCBIfam" id="TIGR01683">
    <property type="entry name" value="thiS"/>
    <property type="match status" value="1"/>
</dbReference>
<dbReference type="Pfam" id="PF02597">
    <property type="entry name" value="ThiS"/>
    <property type="match status" value="1"/>
</dbReference>
<protein>
    <submittedName>
        <fullName evidence="1">Sulfur carrier protein ThiS</fullName>
    </submittedName>
</protein>
<gene>
    <name evidence="1" type="primary">thiS</name>
    <name evidence="1" type="ORF">ENR59_07470</name>
</gene>
<dbReference type="InterPro" id="IPR010035">
    <property type="entry name" value="Thi_S"/>
</dbReference>
<dbReference type="InterPro" id="IPR012675">
    <property type="entry name" value="Beta-grasp_dom_sf"/>
</dbReference>
<evidence type="ECO:0000313" key="1">
    <source>
        <dbReference type="EMBL" id="HGG92774.1"/>
    </source>
</evidence>
<comment type="caution">
    <text evidence="1">The sequence shown here is derived from an EMBL/GenBank/DDBJ whole genome shotgun (WGS) entry which is preliminary data.</text>
</comment>